<dbReference type="InterPro" id="IPR013785">
    <property type="entry name" value="Aldolase_TIM"/>
</dbReference>
<dbReference type="SUPFAM" id="SSF51445">
    <property type="entry name" value="(Trans)glycosidases"/>
    <property type="match status" value="1"/>
</dbReference>
<feature type="compositionally biased region" description="Polar residues" evidence="3">
    <location>
        <begin position="25"/>
        <end position="35"/>
    </location>
</feature>
<dbReference type="PRINTS" id="PR00743">
    <property type="entry name" value="GLHYDRLASE36"/>
</dbReference>
<keyword evidence="2" id="KW-0326">Glycosidase</keyword>
<keyword evidence="1" id="KW-0378">Hydrolase</keyword>
<dbReference type="RefSeq" id="WP_268916467.1">
    <property type="nucleotide sequence ID" value="NZ_JAPTMY010000002.1"/>
</dbReference>
<dbReference type="Gene3D" id="3.20.20.70">
    <property type="entry name" value="Aldolase class I"/>
    <property type="match status" value="1"/>
</dbReference>
<dbReference type="InterPro" id="IPR017853">
    <property type="entry name" value="GH"/>
</dbReference>
<accession>A0ABT4I4T9</accession>
<evidence type="ECO:0000256" key="3">
    <source>
        <dbReference type="SAM" id="MobiDB-lite"/>
    </source>
</evidence>
<keyword evidence="5" id="KW-1185">Reference proteome</keyword>
<dbReference type="PANTHER" id="PTHR43053:SF3">
    <property type="entry name" value="ALPHA-GALACTOSIDASE C-RELATED"/>
    <property type="match status" value="1"/>
</dbReference>
<dbReference type="InterPro" id="IPR038417">
    <property type="entry name" value="Alpga-gal_N_sf"/>
</dbReference>
<evidence type="ECO:0000256" key="2">
    <source>
        <dbReference type="ARBA" id="ARBA00023295"/>
    </source>
</evidence>
<dbReference type="InterPro" id="IPR002252">
    <property type="entry name" value="Glyco_hydro_36"/>
</dbReference>
<gene>
    <name evidence="4" type="ORF">OHJ16_01635</name>
</gene>
<dbReference type="Proteomes" id="UP001072034">
    <property type="component" value="Unassembled WGS sequence"/>
</dbReference>
<sequence>MTRFSWGEPPAGLFFDYGDDRPVRVSSSPLPQSDQEPAPRAMVEILAVGEGRALTSTRSDRGALSERLRFVSRGERDSRGVRTLEIVQRDPLSGALVTTTFTRHGDLDAWRVSTGIRNEGGAPIVLQMLSSVALSGLTGFLGPARTTEIWTARSEWCGESRWAAAPLQGAGALADAHPRAHGQAHRGAYSLQGSSTWSSGDHVPVAALVNTDTGHAVVWQMEVNGPWRWEIDPQLERPDWFTLVLQGPDDLHHSWLKALAPGQGFESVPVSLAFSDDGLDAAVGALTHHRRASRIPVAADSGRPLIFNDYMNTLMGDPTADRLLPLIDAAAEAGAQYFCIDAGWYDDGGHWWDSVGEWRPSTTRFGDGGLAGVLEHIRGRGLTPGLWIEPEVVGVRSPLARALPEDAFMHRAGARIIEHGRHLLDLRSASARNYLTQAFDRLINGYGVCYIKWDYNVTPGTGPDTGASSTGEALLDHARAHLAWFEQLRRAHPRVIFESCASGAQRMDQAVLSRYDLQSTSDQRDYRLYPTIAAAAPMAMAPEQAGNWSYPQPGMTLEQIAFTMVTGLSGRLYLSGHLDRLSGEQMALVREGTGLYPGLMAHQSASVPLWPLGLPAWDAPVVVLATESDAETVLYVWKRSPALAGTTIPLRGHVDEDLEARVAYPTSLEPWRVTWLPRAGCLDIDFEPAGESARVIRLRR</sequence>
<dbReference type="EMBL" id="JAPTMY010000002">
    <property type="protein sequence ID" value="MCZ0856753.1"/>
    <property type="molecule type" value="Genomic_DNA"/>
</dbReference>
<dbReference type="InterPro" id="IPR050985">
    <property type="entry name" value="Alpha-glycosidase_related"/>
</dbReference>
<name>A0ABT4I4T9_9ACTO</name>
<protein>
    <submittedName>
        <fullName evidence="4">Alpha-galactosidase</fullName>
    </submittedName>
</protein>
<dbReference type="Pfam" id="PF02065">
    <property type="entry name" value="Melibiase"/>
    <property type="match status" value="1"/>
</dbReference>
<dbReference type="CDD" id="cd14791">
    <property type="entry name" value="GH36"/>
    <property type="match status" value="1"/>
</dbReference>
<evidence type="ECO:0000313" key="5">
    <source>
        <dbReference type="Proteomes" id="UP001072034"/>
    </source>
</evidence>
<dbReference type="Gene3D" id="2.70.98.60">
    <property type="entry name" value="alpha-galactosidase from lactobacil brevis"/>
    <property type="match status" value="1"/>
</dbReference>
<evidence type="ECO:0000313" key="4">
    <source>
        <dbReference type="EMBL" id="MCZ0856753.1"/>
    </source>
</evidence>
<organism evidence="4 5">
    <name type="scientific">Actinomyces israelii</name>
    <dbReference type="NCBI Taxonomy" id="1659"/>
    <lineage>
        <taxon>Bacteria</taxon>
        <taxon>Bacillati</taxon>
        <taxon>Actinomycetota</taxon>
        <taxon>Actinomycetes</taxon>
        <taxon>Actinomycetales</taxon>
        <taxon>Actinomycetaceae</taxon>
        <taxon>Actinomyces</taxon>
    </lineage>
</organism>
<feature type="region of interest" description="Disordered" evidence="3">
    <location>
        <begin position="17"/>
        <end position="38"/>
    </location>
</feature>
<evidence type="ECO:0000256" key="1">
    <source>
        <dbReference type="ARBA" id="ARBA00022801"/>
    </source>
</evidence>
<dbReference type="PANTHER" id="PTHR43053">
    <property type="entry name" value="GLYCOSIDASE FAMILY 31"/>
    <property type="match status" value="1"/>
</dbReference>
<comment type="caution">
    <text evidence="4">The sequence shown here is derived from an EMBL/GenBank/DDBJ whole genome shotgun (WGS) entry which is preliminary data.</text>
</comment>
<reference evidence="4" key="1">
    <citation type="submission" date="2022-10" db="EMBL/GenBank/DDBJ databases">
        <title>Genome sequence of Actinomyces israelii ATCC 10048.</title>
        <authorList>
            <person name="Watt R.M."/>
            <person name="Tong W.M."/>
        </authorList>
    </citation>
    <scope>NUCLEOTIDE SEQUENCE</scope>
    <source>
        <strain evidence="4">ATCC 10048</strain>
    </source>
</reference>
<proteinExistence type="predicted"/>